<dbReference type="GO" id="GO:0042834">
    <property type="term" value="F:peptidoglycan binding"/>
    <property type="evidence" value="ECO:0007669"/>
    <property type="project" value="InterPro"/>
</dbReference>
<evidence type="ECO:0000259" key="3">
    <source>
        <dbReference type="Pfam" id="PF09992"/>
    </source>
</evidence>
<organism evidence="4 5">
    <name type="scientific">Nonomuraea cypriaca</name>
    <dbReference type="NCBI Taxonomy" id="1187855"/>
    <lineage>
        <taxon>Bacteria</taxon>
        <taxon>Bacillati</taxon>
        <taxon>Actinomycetota</taxon>
        <taxon>Actinomycetes</taxon>
        <taxon>Streptosporangiales</taxon>
        <taxon>Streptosporangiaceae</taxon>
        <taxon>Nonomuraea</taxon>
    </lineage>
</organism>
<feature type="domain" description="SPOR" evidence="2">
    <location>
        <begin position="102"/>
        <end position="172"/>
    </location>
</feature>
<name>A0A931A3M6_9ACTN</name>
<dbReference type="AlphaFoldDB" id="A0A931A3M6"/>
<feature type="chain" id="PRO_5036837405" evidence="1">
    <location>
        <begin position="37"/>
        <end position="544"/>
    </location>
</feature>
<comment type="caution">
    <text evidence="4">The sequence shown here is derived from an EMBL/GenBank/DDBJ whole genome shotgun (WGS) entry which is preliminary data.</text>
</comment>
<protein>
    <submittedName>
        <fullName evidence="4">Phosphodiester glycosidase family protein</fullName>
    </submittedName>
</protein>
<feature type="signal peptide" evidence="1">
    <location>
        <begin position="1"/>
        <end position="36"/>
    </location>
</feature>
<dbReference type="Gene3D" id="3.30.70.1070">
    <property type="entry name" value="Sporulation related repeat"/>
    <property type="match status" value="1"/>
</dbReference>
<evidence type="ECO:0000313" key="5">
    <source>
        <dbReference type="Proteomes" id="UP000605361"/>
    </source>
</evidence>
<dbReference type="InterPro" id="IPR018711">
    <property type="entry name" value="NAGPA"/>
</dbReference>
<dbReference type="PROSITE" id="PS51318">
    <property type="entry name" value="TAT"/>
    <property type="match status" value="1"/>
</dbReference>
<evidence type="ECO:0000313" key="4">
    <source>
        <dbReference type="EMBL" id="MBF8184209.1"/>
    </source>
</evidence>
<dbReference type="PANTHER" id="PTHR40446:SF2">
    <property type="entry name" value="N-ACETYLGLUCOSAMINE-1-PHOSPHODIESTER ALPHA-N-ACETYLGLUCOSAMINIDASE"/>
    <property type="match status" value="1"/>
</dbReference>
<dbReference type="GO" id="GO:0016798">
    <property type="term" value="F:hydrolase activity, acting on glycosyl bonds"/>
    <property type="evidence" value="ECO:0007669"/>
    <property type="project" value="UniProtKB-KW"/>
</dbReference>
<feature type="domain" description="Phosphodiester glycosidase" evidence="3">
    <location>
        <begin position="366"/>
        <end position="540"/>
    </location>
</feature>
<reference evidence="4" key="1">
    <citation type="submission" date="2020-11" db="EMBL/GenBank/DDBJ databases">
        <title>Whole-genome analyses of Nonomuraea sp. K274.</title>
        <authorList>
            <person name="Veyisoglu A."/>
        </authorList>
    </citation>
    <scope>NUCLEOTIDE SEQUENCE</scope>
    <source>
        <strain evidence="4">K274</strain>
    </source>
</reference>
<dbReference type="EMBL" id="JADOGI010000001">
    <property type="protein sequence ID" value="MBF8184209.1"/>
    <property type="molecule type" value="Genomic_DNA"/>
</dbReference>
<dbReference type="InterPro" id="IPR036680">
    <property type="entry name" value="SPOR-like_sf"/>
</dbReference>
<proteinExistence type="predicted"/>
<dbReference type="Pfam" id="PF09992">
    <property type="entry name" value="NAGPA"/>
    <property type="match status" value="1"/>
</dbReference>
<sequence length="544" mass="56026">MDNSHSSDRNSRARLLLGAAALAVIAPLSIPGVAVAADTPAAPAASAAPATSGTTAQWTTRTVAPGVEVRTGTLKNPAAAPSWTITVQAEVKARFTGAQAWAAVGTESWASQTADRLRAAGFEPVVTRISWPDYSDTPSGLMGVRVRIGSFPTQDAARSAASQVTAAGFRNAVEWTGYDADQPADVENINIAVIDPRRFRGTVEATHDGNVADRETTSSVAAELGSLVGVNGGFFLTSSADGVQGTMAGIGAYDGELTSMAVGSRAALILEDGGRRTRIADLTTTVTARAGRAEHAVEGINRTPGLLRNCGRPGAAPTAEPRHDTTCTTTDELVKFTDDYVHALPTGAGTQAVLDSKDRVVSVGDRTGAVAPGQTVLQGIGAAAGWLTEHAKAGKKISMTEDVRDGDGRKIRLGADDSIVSAAPTLVENGRTRIDAATEGVLDPRDLSFGFAWANNRQPRAMAGIDRQGRLLLVTVDGRLSGGSEGFTLAEGAAFMRSLGAVDALNLDGGGSSALAVNGVLVNRPSDATGERPVGDTIQVLPTR</sequence>
<keyword evidence="5" id="KW-1185">Reference proteome</keyword>
<keyword evidence="4" id="KW-0326">Glycosidase</keyword>
<evidence type="ECO:0000256" key="1">
    <source>
        <dbReference type="SAM" id="SignalP"/>
    </source>
</evidence>
<keyword evidence="4" id="KW-0378">Hydrolase</keyword>
<dbReference type="RefSeq" id="WP_195893200.1">
    <property type="nucleotide sequence ID" value="NZ_JADOGI010000001.1"/>
</dbReference>
<dbReference type="Pfam" id="PF05036">
    <property type="entry name" value="SPOR"/>
    <property type="match status" value="1"/>
</dbReference>
<dbReference type="InterPro" id="IPR007730">
    <property type="entry name" value="SPOR-like_dom"/>
</dbReference>
<dbReference type="SUPFAM" id="SSF110997">
    <property type="entry name" value="Sporulation related repeat"/>
    <property type="match status" value="1"/>
</dbReference>
<accession>A0A931A3M6</accession>
<dbReference type="InterPro" id="IPR006311">
    <property type="entry name" value="TAT_signal"/>
</dbReference>
<gene>
    <name evidence="4" type="ORF">ITP53_00280</name>
</gene>
<keyword evidence="1" id="KW-0732">Signal</keyword>
<dbReference type="PANTHER" id="PTHR40446">
    <property type="entry name" value="N-ACETYLGLUCOSAMINE-1-PHOSPHODIESTER ALPHA-N-ACETYLGLUCOSAMINIDASE"/>
    <property type="match status" value="1"/>
</dbReference>
<evidence type="ECO:0000259" key="2">
    <source>
        <dbReference type="Pfam" id="PF05036"/>
    </source>
</evidence>
<dbReference type="Proteomes" id="UP000605361">
    <property type="component" value="Unassembled WGS sequence"/>
</dbReference>